<keyword evidence="2" id="KW-0808">Transferase</keyword>
<dbReference type="PIRSF" id="PIRSF005739">
    <property type="entry name" value="O-mtase"/>
    <property type="match status" value="1"/>
</dbReference>
<dbReference type="EMBL" id="SDMP01000010">
    <property type="protein sequence ID" value="RYR36097.1"/>
    <property type="molecule type" value="Genomic_DNA"/>
</dbReference>
<gene>
    <name evidence="9" type="ORF">Ahy_A10g051143</name>
</gene>
<dbReference type="InterPro" id="IPR016461">
    <property type="entry name" value="COMT-like"/>
</dbReference>
<dbReference type="InterPro" id="IPR001077">
    <property type="entry name" value="COMT_C"/>
</dbReference>
<dbReference type="AlphaFoldDB" id="A0A445BBP6"/>
<dbReference type="GO" id="GO:0009717">
    <property type="term" value="P:isoflavonoid biosynthetic process"/>
    <property type="evidence" value="ECO:0007669"/>
    <property type="project" value="UniProtKB-ARBA"/>
</dbReference>
<dbReference type="PROSITE" id="PS51683">
    <property type="entry name" value="SAM_OMT_II"/>
    <property type="match status" value="1"/>
</dbReference>
<dbReference type="GO" id="GO:0032259">
    <property type="term" value="P:methylation"/>
    <property type="evidence" value="ECO:0007669"/>
    <property type="project" value="UniProtKB-KW"/>
</dbReference>
<accession>A0A445BBP6</accession>
<dbReference type="PANTHER" id="PTHR11746">
    <property type="entry name" value="O-METHYLTRANSFERASE"/>
    <property type="match status" value="1"/>
</dbReference>
<dbReference type="CDD" id="cd02440">
    <property type="entry name" value="AdoMet_MTases"/>
    <property type="match status" value="1"/>
</dbReference>
<evidence type="ECO:0000256" key="2">
    <source>
        <dbReference type="ARBA" id="ARBA00022679"/>
    </source>
</evidence>
<keyword evidence="1" id="KW-0489">Methyltransferase</keyword>
<dbReference type="Proteomes" id="UP000289738">
    <property type="component" value="Chromosome A10"/>
</dbReference>
<evidence type="ECO:0000259" key="8">
    <source>
        <dbReference type="Pfam" id="PF08100"/>
    </source>
</evidence>
<evidence type="ECO:0000256" key="3">
    <source>
        <dbReference type="ARBA" id="ARBA00022691"/>
    </source>
</evidence>
<dbReference type="GO" id="GO:0033800">
    <property type="term" value="F:isoflavone 7-O-methyltransferase activity"/>
    <property type="evidence" value="ECO:0007669"/>
    <property type="project" value="UniProtKB-EC"/>
</dbReference>
<dbReference type="STRING" id="3818.A0A445BBP6"/>
<name>A0A445BBP6_ARAHY</name>
<dbReference type="SMR" id="A0A445BBP6"/>
<evidence type="ECO:0000313" key="10">
    <source>
        <dbReference type="Proteomes" id="UP000289738"/>
    </source>
</evidence>
<protein>
    <recommendedName>
        <fullName evidence="5">isoflavone 7-O-methyltransferase</fullName>
        <ecNumber evidence="5">2.1.1.150</ecNumber>
    </recommendedName>
</protein>
<feature type="domain" description="O-methyltransferase dimerisation" evidence="8">
    <location>
        <begin position="22"/>
        <end position="114"/>
    </location>
</feature>
<dbReference type="Pfam" id="PF00891">
    <property type="entry name" value="Methyltransf_2"/>
    <property type="match status" value="1"/>
</dbReference>
<dbReference type="OrthoDB" id="2410195at2759"/>
<dbReference type="InterPro" id="IPR029063">
    <property type="entry name" value="SAM-dependent_MTases_sf"/>
</dbReference>
<organism evidence="9 10">
    <name type="scientific">Arachis hypogaea</name>
    <name type="common">Peanut</name>
    <dbReference type="NCBI Taxonomy" id="3818"/>
    <lineage>
        <taxon>Eukaryota</taxon>
        <taxon>Viridiplantae</taxon>
        <taxon>Streptophyta</taxon>
        <taxon>Embryophyta</taxon>
        <taxon>Tracheophyta</taxon>
        <taxon>Spermatophyta</taxon>
        <taxon>Magnoliopsida</taxon>
        <taxon>eudicotyledons</taxon>
        <taxon>Gunneridae</taxon>
        <taxon>Pentapetalae</taxon>
        <taxon>rosids</taxon>
        <taxon>fabids</taxon>
        <taxon>Fabales</taxon>
        <taxon>Fabaceae</taxon>
        <taxon>Papilionoideae</taxon>
        <taxon>50 kb inversion clade</taxon>
        <taxon>dalbergioids sensu lato</taxon>
        <taxon>Dalbergieae</taxon>
        <taxon>Pterocarpus clade</taxon>
        <taxon>Arachis</taxon>
    </lineage>
</organism>
<dbReference type="FunFam" id="3.40.50.150:FF:000057">
    <property type="entry name" value="O-methyltransferase ZRP4"/>
    <property type="match status" value="1"/>
</dbReference>
<dbReference type="SUPFAM" id="SSF53335">
    <property type="entry name" value="S-adenosyl-L-methionine-dependent methyltransferases"/>
    <property type="match status" value="1"/>
</dbReference>
<proteinExistence type="predicted"/>
<comment type="caution">
    <text evidence="9">The sequence shown here is derived from an EMBL/GenBank/DDBJ whole genome shotgun (WGS) entry which is preliminary data.</text>
</comment>
<dbReference type="Gramene" id="arahy.Tifrunner.gnm2.ann2.Ah10g025000.1">
    <property type="protein sequence ID" value="arahy.Tifrunner.gnm2.ann2.Ah10g025000.1-CDS"/>
    <property type="gene ID" value="arahy.Tifrunner.gnm2.ann2.Ah10g025000"/>
</dbReference>
<reference evidence="9 10" key="1">
    <citation type="submission" date="2019-01" db="EMBL/GenBank/DDBJ databases">
        <title>Sequencing of cultivated peanut Arachis hypogaea provides insights into genome evolution and oil improvement.</title>
        <authorList>
            <person name="Chen X."/>
        </authorList>
    </citation>
    <scope>NUCLEOTIDE SEQUENCE [LARGE SCALE GENOMIC DNA]</scope>
    <source>
        <strain evidence="10">cv. Fuhuasheng</strain>
        <tissue evidence="9">Leaves</tissue>
    </source>
</reference>
<keyword evidence="3" id="KW-0949">S-adenosyl-L-methionine</keyword>
<evidence type="ECO:0000256" key="1">
    <source>
        <dbReference type="ARBA" id="ARBA00022603"/>
    </source>
</evidence>
<dbReference type="EC" id="2.1.1.150" evidence="5"/>
<comment type="catalytic activity">
    <reaction evidence="4">
        <text>a 7-hydroxyisoflavone + S-adenosyl-L-methionine = a 7-methoxyisoflavone + S-adenosyl-L-homocysteine + H(+)</text>
        <dbReference type="Rhea" id="RHEA:17933"/>
        <dbReference type="ChEBI" id="CHEBI:15378"/>
        <dbReference type="ChEBI" id="CHEBI:55465"/>
        <dbReference type="ChEBI" id="CHEBI:57856"/>
        <dbReference type="ChEBI" id="CHEBI:59789"/>
        <dbReference type="ChEBI" id="CHEBI:140356"/>
        <dbReference type="EC" id="2.1.1.150"/>
    </reaction>
</comment>
<sequence>MEMKQMQSAEELFQAQSHLYSYTYHFIGSMCLKSAVHLGIPDIIHKHGQPITLNELVLALQIDPNKSGYVYRLMRFLVHSGFFVTTKIDGGKEEEEEEIMGYDLTPSSRLLLKDTVPTLSPFVQAMFHPAILHPPEFLAEWFHTNEPTPFHTAHGKSFWDYLSQNQEFNGLFNEAMISDSGMMNLVIKDCKPVFEGMSLLVDVGGGKGAVARLLSESLPHLQCIVLDLPHVVENSQDCNNLKFVGGDMFQSIPSADAILLKLVLHAYSDEDCIKVLKKCREAISSKGKEGKVIIIDIVINEKNDKRELTESKLLFDLLMMSVVTGKEREEKEWKKLFLEAGFSHYKITPIFGMRSLIEVYP</sequence>
<keyword evidence="10" id="KW-1185">Reference proteome</keyword>
<evidence type="ECO:0000256" key="4">
    <source>
        <dbReference type="ARBA" id="ARBA00050968"/>
    </source>
</evidence>
<feature type="active site" description="Proton acceptor" evidence="6">
    <location>
        <position position="265"/>
    </location>
</feature>
<dbReference type="InterPro" id="IPR036388">
    <property type="entry name" value="WH-like_DNA-bd_sf"/>
</dbReference>
<dbReference type="GO" id="GO:0046983">
    <property type="term" value="F:protein dimerization activity"/>
    <property type="evidence" value="ECO:0007669"/>
    <property type="project" value="InterPro"/>
</dbReference>
<evidence type="ECO:0000313" key="9">
    <source>
        <dbReference type="EMBL" id="RYR36097.1"/>
    </source>
</evidence>
<dbReference type="Gene3D" id="3.40.50.150">
    <property type="entry name" value="Vaccinia Virus protein VP39"/>
    <property type="match status" value="1"/>
</dbReference>
<feature type="domain" description="O-methyltransferase C-terminal" evidence="7">
    <location>
        <begin position="138"/>
        <end position="343"/>
    </location>
</feature>
<evidence type="ECO:0000256" key="5">
    <source>
        <dbReference type="ARBA" id="ARBA00066355"/>
    </source>
</evidence>
<dbReference type="SUPFAM" id="SSF46785">
    <property type="entry name" value="Winged helix' DNA-binding domain"/>
    <property type="match status" value="1"/>
</dbReference>
<dbReference type="FunFam" id="1.10.10.10:FF:000213">
    <property type="entry name" value="Coniferyl alcohol 9-O-methyltransferase"/>
    <property type="match status" value="1"/>
</dbReference>
<dbReference type="Pfam" id="PF08100">
    <property type="entry name" value="Dimerisation"/>
    <property type="match status" value="1"/>
</dbReference>
<dbReference type="InterPro" id="IPR012967">
    <property type="entry name" value="COMT_dimerisation"/>
</dbReference>
<dbReference type="Gene3D" id="1.10.10.10">
    <property type="entry name" value="Winged helix-like DNA-binding domain superfamily/Winged helix DNA-binding domain"/>
    <property type="match status" value="1"/>
</dbReference>
<dbReference type="InterPro" id="IPR036390">
    <property type="entry name" value="WH_DNA-bd_sf"/>
</dbReference>
<evidence type="ECO:0000259" key="7">
    <source>
        <dbReference type="Pfam" id="PF00891"/>
    </source>
</evidence>
<evidence type="ECO:0000256" key="6">
    <source>
        <dbReference type="PIRSR" id="PIRSR005739-1"/>
    </source>
</evidence>